<protein>
    <recommendedName>
        <fullName evidence="2">Putative membrane protein insertion efficiency factor</fullName>
    </recommendedName>
</protein>
<comment type="subcellular location">
    <subcellularLocation>
        <location evidence="2">Cell membrane</location>
        <topology evidence="2">Peripheral membrane protein</topology>
        <orientation evidence="2">Cytoplasmic side</orientation>
    </subcellularLocation>
</comment>
<evidence type="ECO:0000313" key="3">
    <source>
        <dbReference type="EMBL" id="PYE55338.1"/>
    </source>
</evidence>
<comment type="caution">
    <text evidence="3">The sequence shown here is derived from an EMBL/GenBank/DDBJ whole genome shotgun (WGS) entry which is preliminary data.</text>
</comment>
<evidence type="ECO:0000256" key="1">
    <source>
        <dbReference type="ARBA" id="ARBA00022475"/>
    </source>
</evidence>
<dbReference type="SMART" id="SM01234">
    <property type="entry name" value="Haemolytic"/>
    <property type="match status" value="1"/>
</dbReference>
<dbReference type="InterPro" id="IPR002696">
    <property type="entry name" value="Membr_insert_effic_factor_YidD"/>
</dbReference>
<organism evidence="3 4">
    <name type="scientific">Deinococcus yavapaiensis KR-236</name>
    <dbReference type="NCBI Taxonomy" id="694435"/>
    <lineage>
        <taxon>Bacteria</taxon>
        <taxon>Thermotogati</taxon>
        <taxon>Deinococcota</taxon>
        <taxon>Deinococci</taxon>
        <taxon>Deinococcales</taxon>
        <taxon>Deinococcaceae</taxon>
        <taxon>Deinococcus</taxon>
    </lineage>
</organism>
<dbReference type="PANTHER" id="PTHR33383">
    <property type="entry name" value="MEMBRANE PROTEIN INSERTION EFFICIENCY FACTOR-RELATED"/>
    <property type="match status" value="1"/>
</dbReference>
<sequence>MLMLVRFYRRHLSSLKGAGTCRFTPTCSAYAVTAIERFGAWRGGSMSVRRILRCHPWHPGGYDPVPEPNVPDA</sequence>
<dbReference type="GO" id="GO:0005886">
    <property type="term" value="C:plasma membrane"/>
    <property type="evidence" value="ECO:0007669"/>
    <property type="project" value="UniProtKB-SubCell"/>
</dbReference>
<accession>A0A318SAB9</accession>
<dbReference type="AlphaFoldDB" id="A0A318SAB9"/>
<evidence type="ECO:0000313" key="4">
    <source>
        <dbReference type="Proteomes" id="UP000248326"/>
    </source>
</evidence>
<comment type="function">
    <text evidence="2">Could be involved in insertion of integral membrane proteins into the membrane.</text>
</comment>
<reference evidence="3 4" key="1">
    <citation type="submission" date="2018-06" db="EMBL/GenBank/DDBJ databases">
        <title>Genomic Encyclopedia of Type Strains, Phase IV (KMG-IV): sequencing the most valuable type-strain genomes for metagenomic binning, comparative biology and taxonomic classification.</title>
        <authorList>
            <person name="Goeker M."/>
        </authorList>
    </citation>
    <scope>NUCLEOTIDE SEQUENCE [LARGE SCALE GENOMIC DNA]</scope>
    <source>
        <strain evidence="3 4">DSM 18048</strain>
    </source>
</reference>
<keyword evidence="1 2" id="KW-1003">Cell membrane</keyword>
<dbReference type="HAMAP" id="MF_00386">
    <property type="entry name" value="UPF0161_YidD"/>
    <property type="match status" value="1"/>
</dbReference>
<comment type="similarity">
    <text evidence="2">Belongs to the UPF0161 family.</text>
</comment>
<dbReference type="PANTHER" id="PTHR33383:SF1">
    <property type="entry name" value="MEMBRANE PROTEIN INSERTION EFFICIENCY FACTOR-RELATED"/>
    <property type="match status" value="1"/>
</dbReference>
<evidence type="ECO:0000256" key="2">
    <source>
        <dbReference type="HAMAP-Rule" id="MF_00386"/>
    </source>
</evidence>
<proteinExistence type="inferred from homology"/>
<name>A0A318SAB9_9DEIO</name>
<dbReference type="NCBIfam" id="TIGR00278">
    <property type="entry name" value="membrane protein insertion efficiency factor YidD"/>
    <property type="match status" value="1"/>
</dbReference>
<dbReference type="EMBL" id="QJSX01000003">
    <property type="protein sequence ID" value="PYE55338.1"/>
    <property type="molecule type" value="Genomic_DNA"/>
</dbReference>
<gene>
    <name evidence="3" type="ORF">DES52_103171</name>
</gene>
<dbReference type="Proteomes" id="UP000248326">
    <property type="component" value="Unassembled WGS sequence"/>
</dbReference>
<dbReference type="RefSeq" id="WP_211317862.1">
    <property type="nucleotide sequence ID" value="NZ_QJSX01000003.1"/>
</dbReference>
<dbReference type="Pfam" id="PF01809">
    <property type="entry name" value="YidD"/>
    <property type="match status" value="1"/>
</dbReference>
<keyword evidence="4" id="KW-1185">Reference proteome</keyword>
<keyword evidence="2" id="KW-0472">Membrane</keyword>